<gene>
    <name evidence="1" type="ORF">UFOPK3423_01438</name>
</gene>
<dbReference type="AlphaFoldDB" id="A0A6J7ERB8"/>
<dbReference type="PROSITE" id="PS51257">
    <property type="entry name" value="PROKAR_LIPOPROTEIN"/>
    <property type="match status" value="1"/>
</dbReference>
<evidence type="ECO:0000313" key="1">
    <source>
        <dbReference type="EMBL" id="CAB4882003.1"/>
    </source>
</evidence>
<proteinExistence type="predicted"/>
<reference evidence="1" key="1">
    <citation type="submission" date="2020-05" db="EMBL/GenBank/DDBJ databases">
        <authorList>
            <person name="Chiriac C."/>
            <person name="Salcher M."/>
            <person name="Ghai R."/>
            <person name="Kavagutti S V."/>
        </authorList>
    </citation>
    <scope>NUCLEOTIDE SEQUENCE</scope>
</reference>
<protein>
    <submittedName>
        <fullName evidence="1">Unannotated protein</fullName>
    </submittedName>
</protein>
<dbReference type="EMBL" id="CAFBLQ010000195">
    <property type="protein sequence ID" value="CAB4882003.1"/>
    <property type="molecule type" value="Genomic_DNA"/>
</dbReference>
<organism evidence="1">
    <name type="scientific">freshwater metagenome</name>
    <dbReference type="NCBI Taxonomy" id="449393"/>
    <lineage>
        <taxon>unclassified sequences</taxon>
        <taxon>metagenomes</taxon>
        <taxon>ecological metagenomes</taxon>
    </lineage>
</organism>
<name>A0A6J7ERB8_9ZZZZ</name>
<accession>A0A6J7ERB8</accession>
<sequence length="136" mass="14052">MRCALAPLVVVLALVLAGCGGSSNDNSAKSFSGEQAAVAKTVENLQSAASDRDGAKICSELITAALRDRISAQSCPATVRTAIKDTDDVDLIVTKVAVTGTTATATVRQKLGNNKSRVVQLPLVKSSGSWRIAQLP</sequence>